<accession>A0A540VQE6</accession>
<dbReference type="InterPro" id="IPR005598">
    <property type="entry name" value="ATP_synth_I"/>
</dbReference>
<feature type="transmembrane region" description="Helical" evidence="6">
    <location>
        <begin position="75"/>
        <end position="92"/>
    </location>
</feature>
<keyword evidence="3 6" id="KW-0812">Transmembrane</keyword>
<dbReference type="AlphaFoldDB" id="A0A540VQE6"/>
<sequence length="119" mass="12766">MLRRVAFKVIRIQLVIGSVAVVAWLIAGGMTAGFAALVGLLISIAMTGYVALKWSLSSTAEEPRAMLGGFYRAEMMKLLLGTGLIFVGVYMFRDQAAALVTTLAFTLAAYGFVLLENID</sequence>
<keyword evidence="5 6" id="KW-0472">Membrane</keyword>
<evidence type="ECO:0000313" key="8">
    <source>
        <dbReference type="Proteomes" id="UP000315400"/>
    </source>
</evidence>
<organism evidence="7 8">
    <name type="scientific">Spiribacter salinus</name>
    <dbReference type="NCBI Taxonomy" id="1335746"/>
    <lineage>
        <taxon>Bacteria</taxon>
        <taxon>Pseudomonadati</taxon>
        <taxon>Pseudomonadota</taxon>
        <taxon>Gammaproteobacteria</taxon>
        <taxon>Chromatiales</taxon>
        <taxon>Ectothiorhodospiraceae</taxon>
        <taxon>Spiribacter</taxon>
    </lineage>
</organism>
<feature type="transmembrane region" description="Helical" evidence="6">
    <location>
        <begin position="98"/>
        <end position="115"/>
    </location>
</feature>
<comment type="subcellular location">
    <subcellularLocation>
        <location evidence="1">Cell membrane</location>
        <topology evidence="1">Multi-pass membrane protein</topology>
    </subcellularLocation>
</comment>
<reference evidence="7 8" key="1">
    <citation type="submission" date="2019-06" db="EMBL/GenBank/DDBJ databases">
        <title>Metagenome assembled Genome of Spiribacter salinus SL48-SHIP from the microbial mat of Salt Lake 48 (Novosibirsk region, Russia).</title>
        <authorList>
            <person name="Shipova A."/>
            <person name="Rozanov A.S."/>
            <person name="Bryanskaya A.V."/>
            <person name="Peltek S.E."/>
        </authorList>
    </citation>
    <scope>NUCLEOTIDE SEQUENCE [LARGE SCALE GENOMIC DNA]</scope>
    <source>
        <strain evidence="7">SL48-SHIP-2</strain>
    </source>
</reference>
<protein>
    <recommendedName>
        <fullName evidence="9">ATP synthase subunit I</fullName>
    </recommendedName>
</protein>
<dbReference type="Proteomes" id="UP000315400">
    <property type="component" value="Unassembled WGS sequence"/>
</dbReference>
<dbReference type="GO" id="GO:0005886">
    <property type="term" value="C:plasma membrane"/>
    <property type="evidence" value="ECO:0007669"/>
    <property type="project" value="UniProtKB-SubCell"/>
</dbReference>
<evidence type="ECO:0000256" key="1">
    <source>
        <dbReference type="ARBA" id="ARBA00004651"/>
    </source>
</evidence>
<evidence type="ECO:0000256" key="2">
    <source>
        <dbReference type="ARBA" id="ARBA00022475"/>
    </source>
</evidence>
<feature type="transmembrane region" description="Helical" evidence="6">
    <location>
        <begin position="33"/>
        <end position="54"/>
    </location>
</feature>
<feature type="transmembrane region" description="Helical" evidence="6">
    <location>
        <begin position="9"/>
        <end position="27"/>
    </location>
</feature>
<evidence type="ECO:0000256" key="3">
    <source>
        <dbReference type="ARBA" id="ARBA00022692"/>
    </source>
</evidence>
<evidence type="ECO:0000313" key="7">
    <source>
        <dbReference type="EMBL" id="TQE98987.1"/>
    </source>
</evidence>
<comment type="caution">
    <text evidence="7">The sequence shown here is derived from an EMBL/GenBank/DDBJ whole genome shotgun (WGS) entry which is preliminary data.</text>
</comment>
<dbReference type="RefSeq" id="WP_016354083.1">
    <property type="nucleotide sequence ID" value="NZ_MBFX01000003.1"/>
</dbReference>
<evidence type="ECO:0008006" key="9">
    <source>
        <dbReference type="Google" id="ProtNLM"/>
    </source>
</evidence>
<evidence type="ECO:0000256" key="6">
    <source>
        <dbReference type="SAM" id="Phobius"/>
    </source>
</evidence>
<dbReference type="EMBL" id="VIFK01000104">
    <property type="protein sequence ID" value="TQE98987.1"/>
    <property type="molecule type" value="Genomic_DNA"/>
</dbReference>
<evidence type="ECO:0000256" key="4">
    <source>
        <dbReference type="ARBA" id="ARBA00022989"/>
    </source>
</evidence>
<gene>
    <name evidence="7" type="ORF">FKY71_10920</name>
</gene>
<keyword evidence="4 6" id="KW-1133">Transmembrane helix</keyword>
<dbReference type="Pfam" id="PF03899">
    <property type="entry name" value="ATP-synt_I"/>
    <property type="match status" value="1"/>
</dbReference>
<proteinExistence type="predicted"/>
<keyword evidence="2" id="KW-1003">Cell membrane</keyword>
<name>A0A540VQE6_9GAMM</name>
<dbReference type="STRING" id="1260251.SPISAL_08410"/>
<evidence type="ECO:0000256" key="5">
    <source>
        <dbReference type="ARBA" id="ARBA00023136"/>
    </source>
</evidence>